<accession>A0A2D6YIC9</accession>
<organism evidence="1 2">
    <name type="scientific">SAR324 cluster bacterium</name>
    <dbReference type="NCBI Taxonomy" id="2024889"/>
    <lineage>
        <taxon>Bacteria</taxon>
        <taxon>Deltaproteobacteria</taxon>
        <taxon>SAR324 cluster</taxon>
    </lineage>
</organism>
<gene>
    <name evidence="1" type="ORF">CMN54_05745</name>
</gene>
<evidence type="ECO:0000313" key="1">
    <source>
        <dbReference type="EMBL" id="MAH62939.1"/>
    </source>
</evidence>
<dbReference type="AlphaFoldDB" id="A0A2D6YIC9"/>
<name>A0A2D6YIC9_9DELT</name>
<proteinExistence type="predicted"/>
<dbReference type="Proteomes" id="UP000226525">
    <property type="component" value="Unassembled WGS sequence"/>
</dbReference>
<dbReference type="EMBL" id="NZEX01000062">
    <property type="protein sequence ID" value="MAH62939.1"/>
    <property type="molecule type" value="Genomic_DNA"/>
</dbReference>
<reference evidence="2" key="1">
    <citation type="submission" date="2017-09" db="EMBL/GenBank/DDBJ databases">
        <title>The Reconstruction of 2,631 Draft Metagenome-Assembled Genomes from the Global Oceans.</title>
        <authorList>
            <person name="Tully B.J."/>
            <person name="Graham E.D."/>
            <person name="Heidelberg J.F."/>
        </authorList>
    </citation>
    <scope>NUCLEOTIDE SEQUENCE [LARGE SCALE GENOMIC DNA]</scope>
</reference>
<sequence>MSVDYQDAISTALRESWLEQIQLTPPLTDANLILLLMDPIHIASISQQFEKLPFVDMVELNLQRSNELKGQTVQQLQMQLQWVSKSP</sequence>
<protein>
    <submittedName>
        <fullName evidence="1">Uncharacterized protein</fullName>
    </submittedName>
</protein>
<comment type="caution">
    <text evidence="1">The sequence shown here is derived from an EMBL/GenBank/DDBJ whole genome shotgun (WGS) entry which is preliminary data.</text>
</comment>
<evidence type="ECO:0000313" key="2">
    <source>
        <dbReference type="Proteomes" id="UP000226525"/>
    </source>
</evidence>